<name>A0ACB8E8E1_9SAUR</name>
<sequence length="108" mass="11603">MCGHAGDEEEGQEGLLSLWISRSAGQGSCWGGDQEGLLCSGPAPLLVEGHAGRTGLAPACILHGNWLSVHHQLFGPLANYVLKILFYFAFTSTLKQLHREQLTMIVSA</sequence>
<evidence type="ECO:0000313" key="1">
    <source>
        <dbReference type="EMBL" id="KAH7988518.1"/>
    </source>
</evidence>
<comment type="caution">
    <text evidence="1">The sequence shown here is derived from an EMBL/GenBank/DDBJ whole genome shotgun (WGS) entry which is preliminary data.</text>
</comment>
<dbReference type="Proteomes" id="UP000827872">
    <property type="component" value="Linkage Group LG10"/>
</dbReference>
<accession>A0ACB8E8E1</accession>
<organism evidence="1 2">
    <name type="scientific">Sphaerodactylus townsendi</name>
    <dbReference type="NCBI Taxonomy" id="933632"/>
    <lineage>
        <taxon>Eukaryota</taxon>
        <taxon>Metazoa</taxon>
        <taxon>Chordata</taxon>
        <taxon>Craniata</taxon>
        <taxon>Vertebrata</taxon>
        <taxon>Euteleostomi</taxon>
        <taxon>Lepidosauria</taxon>
        <taxon>Squamata</taxon>
        <taxon>Bifurcata</taxon>
        <taxon>Gekkota</taxon>
        <taxon>Sphaerodactylidae</taxon>
        <taxon>Sphaerodactylus</taxon>
    </lineage>
</organism>
<evidence type="ECO:0000313" key="2">
    <source>
        <dbReference type="Proteomes" id="UP000827872"/>
    </source>
</evidence>
<keyword evidence="2" id="KW-1185">Reference proteome</keyword>
<protein>
    <submittedName>
        <fullName evidence="1">Uncharacterized protein</fullName>
    </submittedName>
</protein>
<reference evidence="1" key="1">
    <citation type="submission" date="2021-08" db="EMBL/GenBank/DDBJ databases">
        <title>The first chromosome-level gecko genome reveals the dynamic sex chromosomes of Neotropical dwarf geckos (Sphaerodactylidae: Sphaerodactylus).</title>
        <authorList>
            <person name="Pinto B.J."/>
            <person name="Keating S.E."/>
            <person name="Gamble T."/>
        </authorList>
    </citation>
    <scope>NUCLEOTIDE SEQUENCE</scope>
    <source>
        <strain evidence="1">TG3544</strain>
    </source>
</reference>
<proteinExistence type="predicted"/>
<dbReference type="EMBL" id="CM037623">
    <property type="protein sequence ID" value="KAH7988518.1"/>
    <property type="molecule type" value="Genomic_DNA"/>
</dbReference>
<gene>
    <name evidence="1" type="ORF">K3G42_017685</name>
</gene>